<keyword evidence="1" id="KW-0723">Serine/threonine-protein kinase</keyword>
<dbReference type="InterPro" id="IPR050267">
    <property type="entry name" value="Anti-sigma-factor_SerPK"/>
</dbReference>
<reference evidence="3 4" key="1">
    <citation type="submission" date="2015-10" db="EMBL/GenBank/DDBJ databases">
        <title>Draft genome sequence of Streptomyces sp. RV15, isolated from a marine sponge.</title>
        <authorList>
            <person name="Ruckert C."/>
            <person name="Abdelmohsen U.R."/>
            <person name="Winkler A."/>
            <person name="Hentschel U."/>
            <person name="Kalinowski J."/>
            <person name="Kampfer P."/>
            <person name="Glaeser S."/>
        </authorList>
    </citation>
    <scope>NUCLEOTIDE SEQUENCE [LARGE SCALE GENOMIC DNA]</scope>
    <source>
        <strain evidence="3 4">RV15</strain>
    </source>
</reference>
<dbReference type="GO" id="GO:0004674">
    <property type="term" value="F:protein serine/threonine kinase activity"/>
    <property type="evidence" value="ECO:0007669"/>
    <property type="project" value="UniProtKB-KW"/>
</dbReference>
<dbReference type="Pfam" id="PF13581">
    <property type="entry name" value="HATPase_c_2"/>
    <property type="match status" value="1"/>
</dbReference>
<evidence type="ECO:0000313" key="3">
    <source>
        <dbReference type="EMBL" id="KUO17383.1"/>
    </source>
</evidence>
<dbReference type="InterPro" id="IPR036890">
    <property type="entry name" value="HATPase_C_sf"/>
</dbReference>
<gene>
    <name evidence="3" type="ORF">AQJ91_31035</name>
</gene>
<dbReference type="Gene3D" id="3.30.565.10">
    <property type="entry name" value="Histidine kinase-like ATPase, C-terminal domain"/>
    <property type="match status" value="1"/>
</dbReference>
<dbReference type="PANTHER" id="PTHR35526:SF3">
    <property type="entry name" value="ANTI-SIGMA-F FACTOR RSBW"/>
    <property type="match status" value="1"/>
</dbReference>
<sequence>MGTNGSTMLEPLRQGLPPLDPAAVSSAASCALPARYEAVREARQFTRRTLDQWELGDRFDDVCLVVSELVTNALRHALPASASRVPDQAPPVRLHLMRWTERLVCAVRDPSHDSPVARDSDDFSAESGRGLFLVDSFSDSWGWHPLAGTLNGKVVWALFRLEAAATASE</sequence>
<accession>A0A101UV02</accession>
<dbReference type="EMBL" id="LMXB01000076">
    <property type="protein sequence ID" value="KUO17383.1"/>
    <property type="molecule type" value="Genomic_DNA"/>
</dbReference>
<dbReference type="InterPro" id="IPR003594">
    <property type="entry name" value="HATPase_dom"/>
</dbReference>
<keyword evidence="1" id="KW-0808">Transferase</keyword>
<evidence type="ECO:0000313" key="4">
    <source>
        <dbReference type="Proteomes" id="UP000053260"/>
    </source>
</evidence>
<protein>
    <submittedName>
        <fullName evidence="3">Regulator</fullName>
    </submittedName>
</protein>
<dbReference type="Proteomes" id="UP000053260">
    <property type="component" value="Unassembled WGS sequence"/>
</dbReference>
<evidence type="ECO:0000259" key="2">
    <source>
        <dbReference type="Pfam" id="PF13581"/>
    </source>
</evidence>
<dbReference type="PANTHER" id="PTHR35526">
    <property type="entry name" value="ANTI-SIGMA-F FACTOR RSBW-RELATED"/>
    <property type="match status" value="1"/>
</dbReference>
<proteinExistence type="predicted"/>
<keyword evidence="1" id="KW-0418">Kinase</keyword>
<comment type="caution">
    <text evidence="3">The sequence shown here is derived from an EMBL/GenBank/DDBJ whole genome shotgun (WGS) entry which is preliminary data.</text>
</comment>
<organism evidence="3 4">
    <name type="scientific">Streptomyces dysideae</name>
    <dbReference type="NCBI Taxonomy" id="909626"/>
    <lineage>
        <taxon>Bacteria</taxon>
        <taxon>Bacillati</taxon>
        <taxon>Actinomycetota</taxon>
        <taxon>Actinomycetes</taxon>
        <taxon>Kitasatosporales</taxon>
        <taxon>Streptomycetaceae</taxon>
        <taxon>Streptomyces</taxon>
    </lineage>
</organism>
<evidence type="ECO:0000256" key="1">
    <source>
        <dbReference type="ARBA" id="ARBA00022527"/>
    </source>
</evidence>
<feature type="domain" description="Histidine kinase/HSP90-like ATPase" evidence="2">
    <location>
        <begin position="32"/>
        <end position="143"/>
    </location>
</feature>
<dbReference type="CDD" id="cd16936">
    <property type="entry name" value="HATPase_RsbW-like"/>
    <property type="match status" value="1"/>
</dbReference>
<dbReference type="AlphaFoldDB" id="A0A101UV02"/>
<keyword evidence="4" id="KW-1185">Reference proteome</keyword>
<name>A0A101UV02_9ACTN</name>
<dbReference type="STRING" id="909626.AQJ91_31035"/>
<dbReference type="SUPFAM" id="SSF55874">
    <property type="entry name" value="ATPase domain of HSP90 chaperone/DNA topoisomerase II/histidine kinase"/>
    <property type="match status" value="1"/>
</dbReference>